<feature type="transmembrane region" description="Helical" evidence="2">
    <location>
        <begin position="7"/>
        <end position="31"/>
    </location>
</feature>
<keyword evidence="2" id="KW-1133">Transmembrane helix</keyword>
<keyword evidence="2" id="KW-0472">Membrane</keyword>
<accession>A0AB35U6V2</accession>
<dbReference type="NCBIfam" id="TIGR02532">
    <property type="entry name" value="IV_pilin_GFxxxE"/>
    <property type="match status" value="1"/>
</dbReference>
<dbReference type="EMBL" id="JALBUR010000013">
    <property type="protein sequence ID" value="MDX8419761.1"/>
    <property type="molecule type" value="Genomic_DNA"/>
</dbReference>
<dbReference type="RefSeq" id="WP_370596072.1">
    <property type="nucleotide sequence ID" value="NZ_JALBUR010000013.1"/>
</dbReference>
<organism evidence="3 4">
    <name type="scientific">Grylomicrobium aquisgranensis</name>
    <dbReference type="NCBI Taxonomy" id="2926318"/>
    <lineage>
        <taxon>Bacteria</taxon>
        <taxon>Bacillati</taxon>
        <taxon>Bacillota</taxon>
        <taxon>Erysipelotrichia</taxon>
        <taxon>Erysipelotrichales</taxon>
        <taxon>Erysipelotrichaceae</taxon>
        <taxon>Grylomicrobium</taxon>
    </lineage>
</organism>
<dbReference type="Gene3D" id="3.30.700.10">
    <property type="entry name" value="Glycoprotein, Type 4 Pilin"/>
    <property type="match status" value="1"/>
</dbReference>
<dbReference type="Proteomes" id="UP001286174">
    <property type="component" value="Unassembled WGS sequence"/>
</dbReference>
<keyword evidence="1" id="KW-0488">Methylation</keyword>
<evidence type="ECO:0000256" key="1">
    <source>
        <dbReference type="ARBA" id="ARBA00022481"/>
    </source>
</evidence>
<dbReference type="PANTHER" id="PTHR30093:SF34">
    <property type="entry name" value="PREPILIN PEPTIDASE-DEPENDENT PROTEIN D"/>
    <property type="match status" value="1"/>
</dbReference>
<evidence type="ECO:0000256" key="2">
    <source>
        <dbReference type="SAM" id="Phobius"/>
    </source>
</evidence>
<evidence type="ECO:0000313" key="3">
    <source>
        <dbReference type="EMBL" id="MDX8419761.1"/>
    </source>
</evidence>
<dbReference type="AlphaFoldDB" id="A0AB35U6V2"/>
<comment type="caution">
    <text evidence="3">The sequence shown here is derived from an EMBL/GenBank/DDBJ whole genome shotgun (WGS) entry which is preliminary data.</text>
</comment>
<gene>
    <name evidence="3" type="ORF">MOZ60_06595</name>
</gene>
<name>A0AB35U6V2_9FIRM</name>
<keyword evidence="2" id="KW-0812">Transmembrane</keyword>
<reference evidence="3 4" key="1">
    <citation type="submission" date="2022-03" db="EMBL/GenBank/DDBJ databases">
        <title>Novel taxa within the pig intestine.</title>
        <authorList>
            <person name="Wylensek D."/>
            <person name="Bishof K."/>
            <person name="Afrizal A."/>
            <person name="Clavel T."/>
        </authorList>
    </citation>
    <scope>NUCLEOTIDE SEQUENCE [LARGE SCALE GENOMIC DNA]</scope>
    <source>
        <strain evidence="3 4">CLA-KB-P133</strain>
    </source>
</reference>
<protein>
    <submittedName>
        <fullName evidence="3">Prepilin-type N-terminal cleavage/methylation domain-containing protein</fullName>
    </submittedName>
</protein>
<dbReference type="Pfam" id="PF07963">
    <property type="entry name" value="N_methyl"/>
    <property type="match status" value="1"/>
</dbReference>
<evidence type="ECO:0000313" key="4">
    <source>
        <dbReference type="Proteomes" id="UP001286174"/>
    </source>
</evidence>
<dbReference type="InterPro" id="IPR012902">
    <property type="entry name" value="N_methyl_site"/>
</dbReference>
<dbReference type="SUPFAM" id="SSF54523">
    <property type="entry name" value="Pili subunits"/>
    <property type="match status" value="1"/>
</dbReference>
<sequence length="148" mass="16347">MKKNKKGFTLAELLIVVAIIGVLVAISIPIFNNQLRKARFATNLANARSAKAAAIVAYLDTGKLGWTYDIRTGTVTAIHDAWDRATEDGRERAGLSREGGCVIGWITSDPSSWDLNNFSGLGDRIYHRIGVDLKKDGSGTVDYYYFYR</sequence>
<dbReference type="PANTHER" id="PTHR30093">
    <property type="entry name" value="GENERAL SECRETION PATHWAY PROTEIN G"/>
    <property type="match status" value="1"/>
</dbReference>
<dbReference type="InterPro" id="IPR045584">
    <property type="entry name" value="Pilin-like"/>
</dbReference>
<keyword evidence="4" id="KW-1185">Reference proteome</keyword>
<proteinExistence type="predicted"/>